<accession>A0AAV9UEG0</accession>
<feature type="coiled-coil region" evidence="1">
    <location>
        <begin position="73"/>
        <end position="100"/>
    </location>
</feature>
<dbReference type="EMBL" id="JAVHNS010000012">
    <property type="protein sequence ID" value="KAK6338407.1"/>
    <property type="molecule type" value="Genomic_DNA"/>
</dbReference>
<organism evidence="3 4">
    <name type="scientific">Orbilia blumenaviensis</name>
    <dbReference type="NCBI Taxonomy" id="1796055"/>
    <lineage>
        <taxon>Eukaryota</taxon>
        <taxon>Fungi</taxon>
        <taxon>Dikarya</taxon>
        <taxon>Ascomycota</taxon>
        <taxon>Pezizomycotina</taxon>
        <taxon>Orbiliomycetes</taxon>
        <taxon>Orbiliales</taxon>
        <taxon>Orbiliaceae</taxon>
        <taxon>Orbilia</taxon>
    </lineage>
</organism>
<name>A0AAV9UEG0_9PEZI</name>
<sequence>MPPDDPPGPSRRPDENQPAIDFTQESKPSLTIMAHQISRQTLDLTRTISISMNGILESRHELSMLLAEIKQTAETQNDIMKQLLDTAKQLQENSVQGERQAIETLLAVQDIKLSQHNTECRLNFVRDSLEKTQKRLFGREPEGDMQETKTLTEGFKDLNDKLDRIISEFESRKPINLKTRIQTRGFQEPIPPKAQRDVTPRAGGTKKSPMLSTTESADDSDAVDTGSPSPVNEKMFNALENNPITKGRSNRTTRNKGGTRSGVRRSKRQRSISLGAAAETSPEHTVIKGEDFIVEETPEKRELEADASTQNQSEIAPETVLSPKIPEPITPKKQIKKRMLAGPATQEAWEMDSSMD</sequence>
<proteinExistence type="predicted"/>
<keyword evidence="1" id="KW-0175">Coiled coil</keyword>
<protein>
    <submittedName>
        <fullName evidence="3">Uncharacterized protein</fullName>
    </submittedName>
</protein>
<dbReference type="AlphaFoldDB" id="A0AAV9UEG0"/>
<feature type="region of interest" description="Disordered" evidence="2">
    <location>
        <begin position="182"/>
        <end position="282"/>
    </location>
</feature>
<feature type="compositionally biased region" description="Pro residues" evidence="2">
    <location>
        <begin position="1"/>
        <end position="10"/>
    </location>
</feature>
<reference evidence="3 4" key="1">
    <citation type="submission" date="2019-10" db="EMBL/GenBank/DDBJ databases">
        <authorList>
            <person name="Palmer J.M."/>
        </authorList>
    </citation>
    <scope>NUCLEOTIDE SEQUENCE [LARGE SCALE GENOMIC DNA]</scope>
    <source>
        <strain evidence="3 4">TWF730</strain>
    </source>
</reference>
<evidence type="ECO:0000313" key="4">
    <source>
        <dbReference type="Proteomes" id="UP001373714"/>
    </source>
</evidence>
<evidence type="ECO:0000313" key="3">
    <source>
        <dbReference type="EMBL" id="KAK6338407.1"/>
    </source>
</evidence>
<feature type="region of interest" description="Disordered" evidence="2">
    <location>
        <begin position="298"/>
        <end position="356"/>
    </location>
</feature>
<comment type="caution">
    <text evidence="3">The sequence shown here is derived from an EMBL/GenBank/DDBJ whole genome shotgun (WGS) entry which is preliminary data.</text>
</comment>
<evidence type="ECO:0000256" key="2">
    <source>
        <dbReference type="SAM" id="MobiDB-lite"/>
    </source>
</evidence>
<dbReference type="Proteomes" id="UP001373714">
    <property type="component" value="Unassembled WGS sequence"/>
</dbReference>
<evidence type="ECO:0000256" key="1">
    <source>
        <dbReference type="SAM" id="Coils"/>
    </source>
</evidence>
<gene>
    <name evidence="3" type="ORF">TWF730_002469</name>
</gene>
<feature type="region of interest" description="Disordered" evidence="2">
    <location>
        <begin position="1"/>
        <end position="20"/>
    </location>
</feature>
<keyword evidence="4" id="KW-1185">Reference proteome</keyword>